<reference evidence="2 3" key="1">
    <citation type="journal article" date="2024" name="IMA Fungus">
        <title>Apiospora arundinis, a panoply of carbohydrate-active enzymes and secondary metabolites.</title>
        <authorList>
            <person name="Sorensen T."/>
            <person name="Petersen C."/>
            <person name="Muurmann A.T."/>
            <person name="Christiansen J.V."/>
            <person name="Brundto M.L."/>
            <person name="Overgaard C.K."/>
            <person name="Boysen A.T."/>
            <person name="Wollenberg R.D."/>
            <person name="Larsen T.O."/>
            <person name="Sorensen J.L."/>
            <person name="Nielsen K.L."/>
            <person name="Sondergaard T.E."/>
        </authorList>
    </citation>
    <scope>NUCLEOTIDE SEQUENCE [LARGE SCALE GENOMIC DNA]</scope>
    <source>
        <strain evidence="2 3">AAU 773</strain>
    </source>
</reference>
<feature type="compositionally biased region" description="Polar residues" evidence="1">
    <location>
        <begin position="39"/>
        <end position="48"/>
    </location>
</feature>
<protein>
    <submittedName>
        <fullName evidence="2">Uncharacterized protein</fullName>
    </submittedName>
</protein>
<feature type="region of interest" description="Disordered" evidence="1">
    <location>
        <begin position="1"/>
        <end position="88"/>
    </location>
</feature>
<evidence type="ECO:0000313" key="2">
    <source>
        <dbReference type="EMBL" id="KAK8855495.1"/>
    </source>
</evidence>
<comment type="caution">
    <text evidence="2">The sequence shown here is derived from an EMBL/GenBank/DDBJ whole genome shotgun (WGS) entry which is preliminary data.</text>
</comment>
<dbReference type="EMBL" id="JAPCWZ010000007">
    <property type="protein sequence ID" value="KAK8855495.1"/>
    <property type="molecule type" value="Genomic_DNA"/>
</dbReference>
<name>A0ABR2HZI6_9PEZI</name>
<feature type="compositionally biased region" description="Low complexity" evidence="1">
    <location>
        <begin position="13"/>
        <end position="31"/>
    </location>
</feature>
<organism evidence="2 3">
    <name type="scientific">Apiospora arundinis</name>
    <dbReference type="NCBI Taxonomy" id="335852"/>
    <lineage>
        <taxon>Eukaryota</taxon>
        <taxon>Fungi</taxon>
        <taxon>Dikarya</taxon>
        <taxon>Ascomycota</taxon>
        <taxon>Pezizomycotina</taxon>
        <taxon>Sordariomycetes</taxon>
        <taxon>Xylariomycetidae</taxon>
        <taxon>Amphisphaeriales</taxon>
        <taxon>Apiosporaceae</taxon>
        <taxon>Apiospora</taxon>
    </lineage>
</organism>
<dbReference type="Proteomes" id="UP001390339">
    <property type="component" value="Unassembled WGS sequence"/>
</dbReference>
<feature type="compositionally biased region" description="Pro residues" evidence="1">
    <location>
        <begin position="50"/>
        <end position="64"/>
    </location>
</feature>
<sequence>MPKAPKPKRAERPAPSLGNAVNLNNNQALQGRVSRTARPMTTLNQQNIMPRPPMQPHPAGPAPPASGGGMQYPTATAPPPGSKPAPALALSTDSLKTQPTNRDIDFWSLISGMLNVDDEGKPLRSPEIVVNNIGCFIYEPVNKMPAPDGPCANAVQAARLTQLVGFLLKSGCITPETLGKAVSHTWFKYQTNEQTNLAQKLWKFVAQIHRVHHALLGIPEICQPRSVHNLPMWVDLLVPHENDSPKAKAEREACVVSPDVWKVMNETAAKCSGPGRRRYLHNHNHDGNHSHAVLSSRHNLRHNHNHIRNCNHSYTHSCNRNSNHK</sequence>
<evidence type="ECO:0000313" key="3">
    <source>
        <dbReference type="Proteomes" id="UP001390339"/>
    </source>
</evidence>
<gene>
    <name evidence="2" type="ORF">PGQ11_011407</name>
</gene>
<proteinExistence type="predicted"/>
<evidence type="ECO:0000256" key="1">
    <source>
        <dbReference type="SAM" id="MobiDB-lite"/>
    </source>
</evidence>
<accession>A0ABR2HZI6</accession>
<keyword evidence="3" id="KW-1185">Reference proteome</keyword>